<accession>A0A8J6XUC2</accession>
<evidence type="ECO:0000256" key="1">
    <source>
        <dbReference type="ARBA" id="ARBA00022842"/>
    </source>
</evidence>
<dbReference type="InterPro" id="IPR029060">
    <property type="entry name" value="PIN-like_dom_sf"/>
</dbReference>
<keyword evidence="4" id="KW-1185">Reference proteome</keyword>
<dbReference type="Gene3D" id="3.40.50.1010">
    <property type="entry name" value="5'-nuclease"/>
    <property type="match status" value="1"/>
</dbReference>
<dbReference type="Pfam" id="PF01850">
    <property type="entry name" value="PIN"/>
    <property type="match status" value="1"/>
</dbReference>
<organism evidence="3 4">
    <name type="scientific">Iningainema tapete BLCC-T55</name>
    <dbReference type="NCBI Taxonomy" id="2748662"/>
    <lineage>
        <taxon>Bacteria</taxon>
        <taxon>Bacillati</taxon>
        <taxon>Cyanobacteriota</taxon>
        <taxon>Cyanophyceae</taxon>
        <taxon>Nostocales</taxon>
        <taxon>Scytonemataceae</taxon>
        <taxon>Iningainema tapete</taxon>
    </lineage>
</organism>
<reference evidence="3" key="1">
    <citation type="submission" date="2020-09" db="EMBL/GenBank/DDBJ databases">
        <title>Iningainema tapete sp. nov. (Scytonemataceae, Cyanobacteria) from greenhouses in central Florida (USA) produces two types of nodularin with biosynthetic potential for microcystin-LR and anabaenopeptins.</title>
        <authorList>
            <person name="Berthold D.E."/>
            <person name="Lefler F.W."/>
            <person name="Huang I.-S."/>
            <person name="Abdulla H."/>
            <person name="Zimba P.V."/>
            <person name="Laughinghouse H.D. IV."/>
        </authorList>
    </citation>
    <scope>NUCLEOTIDE SEQUENCE</scope>
    <source>
        <strain evidence="3">BLCCT55</strain>
    </source>
</reference>
<dbReference type="PANTHER" id="PTHR35901:SF1">
    <property type="entry name" value="EXONUCLEASE VAPC9"/>
    <property type="match status" value="1"/>
</dbReference>
<dbReference type="EMBL" id="JACXAE010000087">
    <property type="protein sequence ID" value="MBD2776122.1"/>
    <property type="molecule type" value="Genomic_DNA"/>
</dbReference>
<dbReference type="PANTHER" id="PTHR35901">
    <property type="entry name" value="RIBONUCLEASE VAPC3"/>
    <property type="match status" value="1"/>
</dbReference>
<evidence type="ECO:0000313" key="4">
    <source>
        <dbReference type="Proteomes" id="UP000629098"/>
    </source>
</evidence>
<dbReference type="RefSeq" id="WP_190835199.1">
    <property type="nucleotide sequence ID" value="NZ_CAWPPI010000087.1"/>
</dbReference>
<dbReference type="InterPro" id="IPR051619">
    <property type="entry name" value="TypeII_TA_RNase_PINc/VapC"/>
</dbReference>
<dbReference type="InterPro" id="IPR002716">
    <property type="entry name" value="PIN_dom"/>
</dbReference>
<evidence type="ECO:0000313" key="3">
    <source>
        <dbReference type="EMBL" id="MBD2776122.1"/>
    </source>
</evidence>
<evidence type="ECO:0000259" key="2">
    <source>
        <dbReference type="Pfam" id="PF01850"/>
    </source>
</evidence>
<comment type="caution">
    <text evidence="3">The sequence shown here is derived from an EMBL/GenBank/DDBJ whole genome shotgun (WGS) entry which is preliminary data.</text>
</comment>
<name>A0A8J6XUC2_9CYAN</name>
<dbReference type="Proteomes" id="UP000629098">
    <property type="component" value="Unassembled WGS sequence"/>
</dbReference>
<gene>
    <name evidence="3" type="ORF">ICL16_29700</name>
</gene>
<feature type="domain" description="PIN" evidence="2">
    <location>
        <begin position="6"/>
        <end position="127"/>
    </location>
</feature>
<dbReference type="InterPro" id="IPR044153">
    <property type="entry name" value="PIN_Pae0151-like"/>
</dbReference>
<sequence>MTSGIICVDANLVVLLLSKGMLELRVRELWKQWLDLNYTIVAPTLIHYEFSNALHRSTIAGQMLPEEAEQTLLAAMNLNITLYGDADLHREALMLARSLRLPATYDAHYLALAQRLECEFWTADRRLVNSVQATLPWVKLVSLDA</sequence>
<keyword evidence="1" id="KW-0460">Magnesium</keyword>
<dbReference type="AlphaFoldDB" id="A0A8J6XUC2"/>
<dbReference type="SUPFAM" id="SSF88723">
    <property type="entry name" value="PIN domain-like"/>
    <property type="match status" value="1"/>
</dbReference>
<proteinExistence type="predicted"/>
<dbReference type="CDD" id="cd09873">
    <property type="entry name" value="PIN_Pae0151-like"/>
    <property type="match status" value="1"/>
</dbReference>
<protein>
    <submittedName>
        <fullName evidence="3">Type II toxin-antitoxin system VapC family toxin</fullName>
    </submittedName>
</protein>